<name>A0AAN8LK28_9TELE</name>
<dbReference type="EMBL" id="JAGTTL010000022">
    <property type="protein sequence ID" value="KAK6305081.1"/>
    <property type="molecule type" value="Genomic_DNA"/>
</dbReference>
<keyword evidence="3" id="KW-1185">Reference proteome</keyword>
<evidence type="ECO:0000313" key="3">
    <source>
        <dbReference type="Proteomes" id="UP001356427"/>
    </source>
</evidence>
<dbReference type="Proteomes" id="UP001356427">
    <property type="component" value="Unassembled WGS sequence"/>
</dbReference>
<comment type="caution">
    <text evidence="2">The sequence shown here is derived from an EMBL/GenBank/DDBJ whole genome shotgun (WGS) entry which is preliminary data.</text>
</comment>
<feature type="compositionally biased region" description="Basic residues" evidence="1">
    <location>
        <begin position="1"/>
        <end position="15"/>
    </location>
</feature>
<protein>
    <submittedName>
        <fullName evidence="2">Uncharacterized protein</fullName>
    </submittedName>
</protein>
<evidence type="ECO:0000256" key="1">
    <source>
        <dbReference type="SAM" id="MobiDB-lite"/>
    </source>
</evidence>
<evidence type="ECO:0000313" key="2">
    <source>
        <dbReference type="EMBL" id="KAK6305081.1"/>
    </source>
</evidence>
<accession>A0AAN8LK28</accession>
<organism evidence="2 3">
    <name type="scientific">Coregonus suidteri</name>
    <dbReference type="NCBI Taxonomy" id="861788"/>
    <lineage>
        <taxon>Eukaryota</taxon>
        <taxon>Metazoa</taxon>
        <taxon>Chordata</taxon>
        <taxon>Craniata</taxon>
        <taxon>Vertebrata</taxon>
        <taxon>Euteleostomi</taxon>
        <taxon>Actinopterygii</taxon>
        <taxon>Neopterygii</taxon>
        <taxon>Teleostei</taxon>
        <taxon>Protacanthopterygii</taxon>
        <taxon>Salmoniformes</taxon>
        <taxon>Salmonidae</taxon>
        <taxon>Coregoninae</taxon>
        <taxon>Coregonus</taxon>
    </lineage>
</organism>
<gene>
    <name evidence="2" type="ORF">J4Q44_G00238610</name>
</gene>
<reference evidence="2 3" key="1">
    <citation type="submission" date="2021-04" db="EMBL/GenBank/DDBJ databases">
        <authorList>
            <person name="De Guttry C."/>
            <person name="Zahm M."/>
            <person name="Klopp C."/>
            <person name="Cabau C."/>
            <person name="Louis A."/>
            <person name="Berthelot C."/>
            <person name="Parey E."/>
            <person name="Roest Crollius H."/>
            <person name="Montfort J."/>
            <person name="Robinson-Rechavi M."/>
            <person name="Bucao C."/>
            <person name="Bouchez O."/>
            <person name="Gislard M."/>
            <person name="Lluch J."/>
            <person name="Milhes M."/>
            <person name="Lampietro C."/>
            <person name="Lopez Roques C."/>
            <person name="Donnadieu C."/>
            <person name="Braasch I."/>
            <person name="Desvignes T."/>
            <person name="Postlethwait J."/>
            <person name="Bobe J."/>
            <person name="Wedekind C."/>
            <person name="Guiguen Y."/>
        </authorList>
    </citation>
    <scope>NUCLEOTIDE SEQUENCE [LARGE SCALE GENOMIC DNA]</scope>
    <source>
        <strain evidence="2">Cs_M1</strain>
        <tissue evidence="2">Blood</tissue>
    </source>
</reference>
<dbReference type="AlphaFoldDB" id="A0AAN8LK28"/>
<feature type="region of interest" description="Disordered" evidence="1">
    <location>
        <begin position="1"/>
        <end position="24"/>
    </location>
</feature>
<sequence>MRMDKRTRRGSAAHRRVPEERSAALQDVSRMGANNAGQEAIHAREIFTSYFFEEGEGGVQVCFDAREGANPQSRHHHLTRS</sequence>
<proteinExistence type="predicted"/>